<dbReference type="Proteomes" id="UP000029857">
    <property type="component" value="Unassembled WGS sequence"/>
</dbReference>
<dbReference type="InterPro" id="IPR036069">
    <property type="entry name" value="DUF34/NIF3_sf"/>
</dbReference>
<dbReference type="AlphaFoldDB" id="A0A4U8UA82"/>
<keyword evidence="1" id="KW-0472">Membrane</keyword>
<proteinExistence type="predicted"/>
<dbReference type="SUPFAM" id="SSF102705">
    <property type="entry name" value="NIF3 (NGG1p interacting factor 3)-like"/>
    <property type="match status" value="1"/>
</dbReference>
<comment type="caution">
    <text evidence="2">The sequence shown here is derived from an EMBL/GenBank/DDBJ whole genome shotgun (WGS) entry which is preliminary data.</text>
</comment>
<organism evidence="2 3">
    <name type="scientific">Helicobacter bilis</name>
    <dbReference type="NCBI Taxonomy" id="37372"/>
    <lineage>
        <taxon>Bacteria</taxon>
        <taxon>Pseudomonadati</taxon>
        <taxon>Campylobacterota</taxon>
        <taxon>Epsilonproteobacteria</taxon>
        <taxon>Campylobacterales</taxon>
        <taxon>Helicobacteraceae</taxon>
        <taxon>Helicobacter</taxon>
    </lineage>
</organism>
<gene>
    <name evidence="2" type="ORF">LS79_001535</name>
</gene>
<accession>A0A4U8UA82</accession>
<evidence type="ECO:0000313" key="3">
    <source>
        <dbReference type="Proteomes" id="UP000029857"/>
    </source>
</evidence>
<dbReference type="RefSeq" id="WP_138196152.1">
    <property type="nucleotide sequence ID" value="NZ_JRPJ02000003.1"/>
</dbReference>
<keyword evidence="1" id="KW-0812">Transmembrane</keyword>
<feature type="transmembrane region" description="Helical" evidence="1">
    <location>
        <begin position="20"/>
        <end position="38"/>
    </location>
</feature>
<reference evidence="2 3" key="1">
    <citation type="journal article" date="2014" name="Genome Announc.">
        <title>Draft genome sequences of eight enterohepatic helicobacter species isolated from both laboratory and wild rodents.</title>
        <authorList>
            <person name="Sheh A."/>
            <person name="Shen Z."/>
            <person name="Fox J.G."/>
        </authorList>
    </citation>
    <scope>NUCLEOTIDE SEQUENCE [LARGE SCALE GENOMIC DNA]</scope>
    <source>
        <strain evidence="2 3">ATCC 49320</strain>
    </source>
</reference>
<keyword evidence="1" id="KW-1133">Transmembrane helix</keyword>
<dbReference type="EMBL" id="JRPJ02000003">
    <property type="protein sequence ID" value="TLE11816.1"/>
    <property type="molecule type" value="Genomic_DNA"/>
</dbReference>
<evidence type="ECO:0000256" key="1">
    <source>
        <dbReference type="SAM" id="Phobius"/>
    </source>
</evidence>
<name>A0A4U8UA82_9HELI</name>
<evidence type="ECO:0000313" key="2">
    <source>
        <dbReference type="EMBL" id="TLE11816.1"/>
    </source>
</evidence>
<sequence length="141" mass="16360">MGLRESKRIRFIKENGIATFLWHTTCNSCVVGYLLLIYPKLALNKSQYKTFKLAYKHFEENYRNIIVISPLFFMKNLKKHIEWLESEIFKSQYGSIENLENLSKSTIGATMMSPQKDSGIDEFTPPPPFVLTGIHRKLAII</sequence>
<protein>
    <submittedName>
        <fullName evidence="2">Uncharacterized protein</fullName>
    </submittedName>
</protein>